<organism evidence="2 3">
    <name type="scientific">Triticum aestivum</name>
    <name type="common">Wheat</name>
    <dbReference type="NCBI Taxonomy" id="4565"/>
    <lineage>
        <taxon>Eukaryota</taxon>
        <taxon>Viridiplantae</taxon>
        <taxon>Streptophyta</taxon>
        <taxon>Embryophyta</taxon>
        <taxon>Tracheophyta</taxon>
        <taxon>Spermatophyta</taxon>
        <taxon>Magnoliopsida</taxon>
        <taxon>Liliopsida</taxon>
        <taxon>Poales</taxon>
        <taxon>Poaceae</taxon>
        <taxon>BOP clade</taxon>
        <taxon>Pooideae</taxon>
        <taxon>Triticodae</taxon>
        <taxon>Triticeae</taxon>
        <taxon>Triticinae</taxon>
        <taxon>Triticum</taxon>
    </lineage>
</organism>
<dbReference type="Gramene" id="TraesSTA7D03G04279550.1">
    <property type="protein sequence ID" value="TraesSTA7D03G04279550.1"/>
    <property type="gene ID" value="TraesSTA7D03G04279550"/>
</dbReference>
<protein>
    <submittedName>
        <fullName evidence="2">Uncharacterized protein</fullName>
    </submittedName>
</protein>
<dbReference type="Gramene" id="TraesSYM7D03G04339440.1">
    <property type="protein sequence ID" value="TraesSYM7D03G04339440.1"/>
    <property type="gene ID" value="TraesSYM7D03G04339440"/>
</dbReference>
<evidence type="ECO:0000313" key="2">
    <source>
        <dbReference type="EMBL" id="SPT19195.1"/>
    </source>
</evidence>
<dbReference type="PANTHER" id="PTHR36480">
    <property type="entry name" value="OS06G0118900 PROTEIN-RELATED"/>
    <property type="match status" value="1"/>
</dbReference>
<proteinExistence type="predicted"/>
<keyword evidence="1" id="KW-1133">Transmembrane helix</keyword>
<sequence length="356" mass="39363">MKEEMLAERLNILMVTTDKKINFEEKKTKLKERRVELAATSEYSKMLTMRMDKLDSNAAMIVCAVRHKMMKRLAVEMEATEKEAAGKESTGTWYRVNGYAYNYPWIRQLPRPTDRYLHCSSTGVVGRQAGAKRRRHQECYLASSMGKDDDDGDPTRVRWLMDAARYAVAALVTAVTVAVIARAVVVSLRSEKLEITVVNGTVTASVNTAANPTQVRLLMTIHNYNPSGRVGIQYVGVNITLLYQNDTPITWISIEDGPVNGIHVEPQFIRESVVDTSLNVPDDVPAAFAGAMTAPNGSQLFENAKVHLKGTLQTQISGLNYTHGGQPTEYLCSPVAIGVKSEKLLAHAVDVSCEEV</sequence>
<evidence type="ECO:0000313" key="3">
    <source>
        <dbReference type="Proteomes" id="UP000280104"/>
    </source>
</evidence>
<evidence type="ECO:0000256" key="1">
    <source>
        <dbReference type="SAM" id="Phobius"/>
    </source>
</evidence>
<dbReference type="AlphaFoldDB" id="A0A7H4LKQ7"/>
<dbReference type="Gramene" id="TraesLDM7D03G04291910.1">
    <property type="protein sequence ID" value="TraesLDM7D03G04291910.1"/>
    <property type="gene ID" value="TraesLDM7D03G04291910"/>
</dbReference>
<feature type="transmembrane region" description="Helical" evidence="1">
    <location>
        <begin position="166"/>
        <end position="185"/>
    </location>
</feature>
<keyword evidence="1" id="KW-0472">Membrane</keyword>
<dbReference type="Proteomes" id="UP000280104">
    <property type="component" value="Chromosome II"/>
</dbReference>
<dbReference type="PANTHER" id="PTHR36480:SF10">
    <property type="entry name" value="LATE EMBRYOGENESIS ABUNDANT PROTEIN LEA-2 SUBGROUP DOMAIN-CONTAINING PROTEIN"/>
    <property type="match status" value="1"/>
</dbReference>
<dbReference type="Gramene" id="TraesARI7D03G04360350.1">
    <property type="protein sequence ID" value="TraesARI7D03G04360350.1"/>
    <property type="gene ID" value="TraesARI7D03G04360350"/>
</dbReference>
<reference evidence="2 3" key="1">
    <citation type="submission" date="2018-05" db="EMBL/GenBank/DDBJ databases">
        <authorList>
            <person name="Thind KAUR A."/>
        </authorList>
    </citation>
    <scope>NUCLEOTIDE SEQUENCE [LARGE SCALE GENOMIC DNA]</scope>
</reference>
<keyword evidence="1" id="KW-0812">Transmembrane</keyword>
<dbReference type="EMBL" id="LS480641">
    <property type="protein sequence ID" value="SPT19195.1"/>
    <property type="molecule type" value="Genomic_DNA"/>
</dbReference>
<gene>
    <name evidence="2" type="ORF">CAMPLR22A2D_LOCUS3810</name>
</gene>
<name>A0A7H4LKQ7_WHEAT</name>
<accession>A0A7H4LKQ7</accession>